<keyword evidence="1" id="KW-0732">Signal</keyword>
<evidence type="ECO:0000313" key="2">
    <source>
        <dbReference type="EMBL" id="TDG72409.1"/>
    </source>
</evidence>
<gene>
    <name evidence="2" type="ORF">C5L31_001108</name>
</gene>
<feature type="signal peptide" evidence="1">
    <location>
        <begin position="1"/>
        <end position="24"/>
    </location>
</feature>
<keyword evidence="3" id="KW-1185">Reference proteome</keyword>
<dbReference type="AlphaFoldDB" id="A0A4R5NFL6"/>
<accession>A0A4R5NFL6</accession>
<dbReference type="OrthoDB" id="2289838at2"/>
<comment type="caution">
    <text evidence="2">The sequence shown here is derived from an EMBL/GenBank/DDBJ whole genome shotgun (WGS) entry which is preliminary data.</text>
</comment>
<name>A0A4R5NFL6_9LACO</name>
<reference evidence="2 3" key="1">
    <citation type="journal article" date="2019" name="Appl. Microbiol. Biotechnol.">
        <title>Uncovering carbohydrate metabolism through a genotype-phenotype association study of 56 lactic acid bacteria genomes.</title>
        <authorList>
            <person name="Buron-Moles G."/>
            <person name="Chailyan A."/>
            <person name="Dolejs I."/>
            <person name="Forster J."/>
            <person name="Miks M.H."/>
        </authorList>
    </citation>
    <scope>NUCLEOTIDE SEQUENCE [LARGE SCALE GENOMIC DNA]</scope>
    <source>
        <strain evidence="2 3">ATCC 49373</strain>
    </source>
</reference>
<evidence type="ECO:0000313" key="3">
    <source>
        <dbReference type="Proteomes" id="UP000294854"/>
    </source>
</evidence>
<dbReference type="RefSeq" id="WP_010620380.1">
    <property type="nucleotide sequence ID" value="NZ_CP042371.1"/>
</dbReference>
<dbReference type="Proteomes" id="UP000294854">
    <property type="component" value="Unassembled WGS sequence"/>
</dbReference>
<evidence type="ECO:0000256" key="1">
    <source>
        <dbReference type="SAM" id="SignalP"/>
    </source>
</evidence>
<feature type="chain" id="PRO_5020745647" evidence="1">
    <location>
        <begin position="25"/>
        <end position="158"/>
    </location>
</feature>
<proteinExistence type="predicted"/>
<sequence>MKKITLLVLSMILTLSLVAVPVQAKAYKATPKSTRGTWYSLTGKYQGQKAGEVIKISTHKLSWHPVPTGTAPKAINRIHYTKAKNWNRQKITDKSFDKGYYFYFRHAALKVNGKKRSVLLWNVSKAKIKSAYVSIKSKQIISTKYQLVKVNSNGSYHY</sequence>
<organism evidence="2 3">
    <name type="scientific">Secundilactobacillus malefermentans</name>
    <dbReference type="NCBI Taxonomy" id="176292"/>
    <lineage>
        <taxon>Bacteria</taxon>
        <taxon>Bacillati</taxon>
        <taxon>Bacillota</taxon>
        <taxon>Bacilli</taxon>
        <taxon>Lactobacillales</taxon>
        <taxon>Lactobacillaceae</taxon>
        <taxon>Secundilactobacillus</taxon>
    </lineage>
</organism>
<protein>
    <submittedName>
        <fullName evidence="2">Uncharacterized protein</fullName>
    </submittedName>
</protein>
<dbReference type="EMBL" id="PUFO01000099">
    <property type="protein sequence ID" value="TDG72409.1"/>
    <property type="molecule type" value="Genomic_DNA"/>
</dbReference>